<feature type="chain" id="PRO_5032390358" evidence="1">
    <location>
        <begin position="27"/>
        <end position="229"/>
    </location>
</feature>
<organism evidence="2 3">
    <name type="scientific">Mucilaginibacter lappiensis</name>
    <dbReference type="NCBI Taxonomy" id="354630"/>
    <lineage>
        <taxon>Bacteria</taxon>
        <taxon>Pseudomonadati</taxon>
        <taxon>Bacteroidota</taxon>
        <taxon>Sphingobacteriia</taxon>
        <taxon>Sphingobacteriales</taxon>
        <taxon>Sphingobacteriaceae</taxon>
        <taxon>Mucilaginibacter</taxon>
    </lineage>
</organism>
<keyword evidence="1" id="KW-0732">Signal</keyword>
<comment type="caution">
    <text evidence="2">The sequence shown here is derived from an EMBL/GenBank/DDBJ whole genome shotgun (WGS) entry which is preliminary data.</text>
</comment>
<dbReference type="RefSeq" id="WP_175614192.1">
    <property type="nucleotide sequence ID" value="NZ_FTMG01000023.1"/>
</dbReference>
<evidence type="ECO:0000313" key="2">
    <source>
        <dbReference type="EMBL" id="MBB6131464.1"/>
    </source>
</evidence>
<proteinExistence type="predicted"/>
<gene>
    <name evidence="2" type="ORF">HDF22_005615</name>
</gene>
<dbReference type="AlphaFoldDB" id="A0A841JLY8"/>
<dbReference type="Proteomes" id="UP000548326">
    <property type="component" value="Unassembled WGS sequence"/>
</dbReference>
<evidence type="ECO:0000313" key="3">
    <source>
        <dbReference type="Proteomes" id="UP000548326"/>
    </source>
</evidence>
<reference evidence="2 3" key="1">
    <citation type="submission" date="2020-08" db="EMBL/GenBank/DDBJ databases">
        <title>Genomic Encyclopedia of Type Strains, Phase IV (KMG-V): Genome sequencing to study the core and pangenomes of soil and plant-associated prokaryotes.</title>
        <authorList>
            <person name="Whitman W."/>
        </authorList>
    </citation>
    <scope>NUCLEOTIDE SEQUENCE [LARGE SCALE GENOMIC DNA]</scope>
    <source>
        <strain evidence="2 3">MP601</strain>
    </source>
</reference>
<accession>A0A841JLY8</accession>
<sequence length="229" mass="26245">MKAVVKKNKHILLQLALLFFVTNGWAQVSHQHAKSKIKKKSVSAQVQPVVQGSEQFKEFLKLLAQASATFTFPKGFKEIPATNNEDFSFDYAMEMPGKDFEVWFQVKSQKENWASYERSQNDKGRQLANPDSLYVDMGKAHAIAFTGDNNYFIRNMPQNVLERYNADAGKSYLLNLLDLPSTKHYKYALLITLQRSHTGILLMVCFANEKDPEFFKNIDKASNSLKFKM</sequence>
<feature type="signal peptide" evidence="1">
    <location>
        <begin position="1"/>
        <end position="26"/>
    </location>
</feature>
<name>A0A841JLY8_9SPHI</name>
<evidence type="ECO:0000256" key="1">
    <source>
        <dbReference type="SAM" id="SignalP"/>
    </source>
</evidence>
<protein>
    <submittedName>
        <fullName evidence="2">Uncharacterized protein</fullName>
    </submittedName>
</protein>
<dbReference type="EMBL" id="JACHCA010000024">
    <property type="protein sequence ID" value="MBB6131464.1"/>
    <property type="molecule type" value="Genomic_DNA"/>
</dbReference>